<dbReference type="NCBIfam" id="NF046042">
    <property type="entry name" value="LicT"/>
    <property type="match status" value="1"/>
</dbReference>
<dbReference type="EMBL" id="FNDX01000001">
    <property type="protein sequence ID" value="SDH77919.1"/>
    <property type="molecule type" value="Genomic_DNA"/>
</dbReference>
<dbReference type="InterPro" id="IPR011608">
    <property type="entry name" value="PRD"/>
</dbReference>
<evidence type="ECO:0000313" key="4">
    <source>
        <dbReference type="Proteomes" id="UP000199050"/>
    </source>
</evidence>
<organism evidence="3 4">
    <name type="scientific">Paenibacillus typhae</name>
    <dbReference type="NCBI Taxonomy" id="1174501"/>
    <lineage>
        <taxon>Bacteria</taxon>
        <taxon>Bacillati</taxon>
        <taxon>Bacillota</taxon>
        <taxon>Bacilli</taxon>
        <taxon>Bacillales</taxon>
        <taxon>Paenibacillaceae</taxon>
        <taxon>Paenibacillus</taxon>
    </lineage>
</organism>
<dbReference type="SUPFAM" id="SSF63520">
    <property type="entry name" value="PTS-regulatory domain, PRD"/>
    <property type="match status" value="2"/>
</dbReference>
<dbReference type="RefSeq" id="WP_090711221.1">
    <property type="nucleotide sequence ID" value="NZ_CBCSKY010000084.1"/>
</dbReference>
<dbReference type="Pfam" id="PF03123">
    <property type="entry name" value="CAT_RBD"/>
    <property type="match status" value="1"/>
</dbReference>
<dbReference type="InterPro" id="IPR004341">
    <property type="entry name" value="CAT_RNA-bd_dom"/>
</dbReference>
<evidence type="ECO:0000313" key="3">
    <source>
        <dbReference type="EMBL" id="SDH77919.1"/>
    </source>
</evidence>
<reference evidence="4" key="1">
    <citation type="submission" date="2016-10" db="EMBL/GenBank/DDBJ databases">
        <authorList>
            <person name="Varghese N."/>
            <person name="Submissions S."/>
        </authorList>
    </citation>
    <scope>NUCLEOTIDE SEQUENCE [LARGE SCALE GENOMIC DNA]</scope>
    <source>
        <strain evidence="4">CGMCC 1.11012</strain>
    </source>
</reference>
<dbReference type="PANTHER" id="PTHR30185:SF15">
    <property type="entry name" value="CRYPTIC BETA-GLUCOSIDE BGL OPERON ANTITERMINATOR"/>
    <property type="match status" value="1"/>
</dbReference>
<sequence>MNIIKILNNNVAVTYDKHGQEIIVMGKGIAYQKRIGDPLDEQSIDKIYSLSTKDAFIKFQELLADIPLDYFVVADKVINYAKLTLGKKLNESIYISLSDHLFSAVNRFREGLSLKNALLWDIKRFYPEEYEVGLQALLFIKEMFDIQFDEDEAGFLALHIVNAEDRQESPDIYRVTKTIQEISDIVRYFFQIEFNEQSVSFHRFITHLKFFAQRLISGNLHENENDQDLLDVIKIKHKRAFQCVEKIEIYLKNNYNHNLTNEEKLYLTVHIQRVVFKTNT</sequence>
<evidence type="ECO:0000256" key="1">
    <source>
        <dbReference type="ARBA" id="ARBA00022737"/>
    </source>
</evidence>
<dbReference type="GO" id="GO:0006355">
    <property type="term" value="P:regulation of DNA-templated transcription"/>
    <property type="evidence" value="ECO:0007669"/>
    <property type="project" value="InterPro"/>
</dbReference>
<dbReference type="PROSITE" id="PS51372">
    <property type="entry name" value="PRD_2"/>
    <property type="match status" value="2"/>
</dbReference>
<feature type="domain" description="PRD" evidence="2">
    <location>
        <begin position="171"/>
        <end position="280"/>
    </location>
</feature>
<dbReference type="OrthoDB" id="9813552at2"/>
<dbReference type="GO" id="GO:0003723">
    <property type="term" value="F:RNA binding"/>
    <property type="evidence" value="ECO:0007669"/>
    <property type="project" value="InterPro"/>
</dbReference>
<dbReference type="AlphaFoldDB" id="A0A1G8F7D6"/>
<accession>A0A1G8F7D6</accession>
<dbReference type="SMART" id="SM01061">
    <property type="entry name" value="CAT_RBD"/>
    <property type="match status" value="1"/>
</dbReference>
<dbReference type="InterPro" id="IPR050661">
    <property type="entry name" value="BglG_antiterminators"/>
</dbReference>
<dbReference type="Gene3D" id="1.10.1790.10">
    <property type="entry name" value="PRD domain"/>
    <property type="match status" value="2"/>
</dbReference>
<keyword evidence="1" id="KW-0677">Repeat</keyword>
<dbReference type="InterPro" id="IPR036650">
    <property type="entry name" value="CAT_RNA-bd_dom_sf"/>
</dbReference>
<dbReference type="SUPFAM" id="SSF50151">
    <property type="entry name" value="SacY-like RNA-binding domain"/>
    <property type="match status" value="1"/>
</dbReference>
<protein>
    <submittedName>
        <fullName evidence="3">Transcriptional antiterminator, BglG family</fullName>
    </submittedName>
</protein>
<name>A0A1G8F7D6_9BACL</name>
<dbReference type="PANTHER" id="PTHR30185">
    <property type="entry name" value="CRYPTIC BETA-GLUCOSIDE BGL OPERON ANTITERMINATOR"/>
    <property type="match status" value="1"/>
</dbReference>
<dbReference type="STRING" id="1174501.SAMN05216192_101153"/>
<evidence type="ECO:0000259" key="2">
    <source>
        <dbReference type="PROSITE" id="PS51372"/>
    </source>
</evidence>
<keyword evidence="4" id="KW-1185">Reference proteome</keyword>
<dbReference type="Pfam" id="PF00874">
    <property type="entry name" value="PRD"/>
    <property type="match status" value="2"/>
</dbReference>
<feature type="domain" description="PRD" evidence="2">
    <location>
        <begin position="65"/>
        <end position="170"/>
    </location>
</feature>
<proteinExistence type="predicted"/>
<gene>
    <name evidence="3" type="ORF">SAMN05216192_101153</name>
</gene>
<dbReference type="InterPro" id="IPR036634">
    <property type="entry name" value="PRD_sf"/>
</dbReference>
<dbReference type="Proteomes" id="UP000199050">
    <property type="component" value="Unassembled WGS sequence"/>
</dbReference>
<dbReference type="Gene3D" id="2.30.24.10">
    <property type="entry name" value="CAT RNA-binding domain"/>
    <property type="match status" value="1"/>
</dbReference>